<dbReference type="RefSeq" id="WP_010417010.1">
    <property type="nucleotide sequence ID" value="NZ_MCRM02000004.1"/>
</dbReference>
<gene>
    <name evidence="1" type="ORF">BES34_005540</name>
</gene>
<proteinExistence type="predicted"/>
<comment type="caution">
    <text evidence="1">The sequence shown here is derived from an EMBL/GenBank/DDBJ whole genome shotgun (WGS) entry which is preliminary data.</text>
</comment>
<dbReference type="Gene3D" id="3.40.30.10">
    <property type="entry name" value="Glutaredoxin"/>
    <property type="match status" value="1"/>
</dbReference>
<sequence length="176" mass="20207">MSQKIKILLSFVLLLLFFATGKAFSEEISNIPLYTVAQERKTLYQELAILKPKELLIVNFTSSTCIPCKEEVPRLVSFVENWNSSNKQGTRLVLWIVFLEDTLDSAIETAATLKVGTRAEILYDTLNTSMKHLRFRGTPTSYVLDKSRKILFTGSGYTEENWRRMILAIEQNGRYE</sequence>
<organism evidence="1 2">
    <name type="scientific">Leptospira inadai serovar Lyme</name>
    <dbReference type="NCBI Taxonomy" id="293084"/>
    <lineage>
        <taxon>Bacteria</taxon>
        <taxon>Pseudomonadati</taxon>
        <taxon>Spirochaetota</taxon>
        <taxon>Spirochaetia</taxon>
        <taxon>Leptospirales</taxon>
        <taxon>Leptospiraceae</taxon>
        <taxon>Leptospira</taxon>
    </lineage>
</organism>
<dbReference type="InterPro" id="IPR036249">
    <property type="entry name" value="Thioredoxin-like_sf"/>
</dbReference>
<protein>
    <submittedName>
        <fullName evidence="1">Redoxin</fullName>
    </submittedName>
</protein>
<evidence type="ECO:0000313" key="2">
    <source>
        <dbReference type="Proteomes" id="UP000094669"/>
    </source>
</evidence>
<dbReference type="SUPFAM" id="SSF52833">
    <property type="entry name" value="Thioredoxin-like"/>
    <property type="match status" value="1"/>
</dbReference>
<evidence type="ECO:0000313" key="1">
    <source>
        <dbReference type="EMBL" id="PNV75970.1"/>
    </source>
</evidence>
<accession>A0ABX4YL21</accession>
<reference evidence="1" key="1">
    <citation type="submission" date="2018-01" db="EMBL/GenBank/DDBJ databases">
        <title>Genomic characterization of Leptospira inadai serogroup Lyme isolated from captured rat in Brazil and comparative analysis with human reference strain.</title>
        <authorList>
            <person name="Moreno L.Z."/>
            <person name="Loureiro A.P."/>
            <person name="Miraglia F."/>
            <person name="Kremer F.S."/>
            <person name="Eslabao M.R."/>
            <person name="Dellagostin O.A."/>
            <person name="Lilenbaum W."/>
            <person name="Moreno A.M."/>
        </authorList>
    </citation>
    <scope>NUCLEOTIDE SEQUENCE [LARGE SCALE GENOMIC DNA]</scope>
    <source>
        <strain evidence="1">M34/99</strain>
    </source>
</reference>
<dbReference type="EMBL" id="MCRM02000004">
    <property type="protein sequence ID" value="PNV75970.1"/>
    <property type="molecule type" value="Genomic_DNA"/>
</dbReference>
<dbReference type="Proteomes" id="UP000094669">
    <property type="component" value="Unassembled WGS sequence"/>
</dbReference>
<name>A0ABX4YL21_9LEPT</name>
<keyword evidence="2" id="KW-1185">Reference proteome</keyword>